<feature type="chain" id="PRO_5043975270" evidence="3">
    <location>
        <begin position="34"/>
        <end position="709"/>
    </location>
</feature>
<dbReference type="Gene3D" id="3.40.50.410">
    <property type="entry name" value="von Willebrand factor, type A domain"/>
    <property type="match status" value="1"/>
</dbReference>
<dbReference type="InterPro" id="IPR002035">
    <property type="entry name" value="VWF_A"/>
</dbReference>
<keyword evidence="2" id="KW-1133">Transmembrane helix</keyword>
<evidence type="ECO:0000256" key="3">
    <source>
        <dbReference type="SAM" id="SignalP"/>
    </source>
</evidence>
<name>A0AAU7W602_9MICO</name>
<sequence length="709" mass="72035">MMRGLRRLGSSGLMGAGLVIAVVSMMSPTPAAASARAAVPPPTDTTAVVVVKTGADRAGTDGSVSPLAGVELGLFATVDAGDPVLTCTSDSEGDCSFVVEAASGLLGAQPWVRQIGVPTGWFANPTLRTGPGSGSGSVASPYTFQTPTLVAGSTYSSLSDFMRSSSNSLPTRSNGTWQQSRINPLLPDTCGLDIALVLDLSSSVGSNLPVLIGAADQLVDAFVGTPTRMSVFGFSATSPSIDRSTGVVYENHPELSSVSTTASADAFKAQYADWNLGSGTNWDQALYRVAEADADYDAAVVLTDGNPTRFGIDALHGDGSNTHFTDVEEAVFSANLLKREGTRVVSFGIGAGVSGLTSLNLAAISGPTAYDGTNVATADYFQIPTFEGAGDTLRQLALTSCGGSLSIVKQLVPEGNQGEDVTGAVPAGAGWEFAASSTAPGVGVQPPNATTSDDGTGAVSFEVQFSAVGDPATITVAETQHDGWTLVTQSGANALCTDLRTGDAVEATNTGAASFTVPFAPEAAVSCTLYNRPPFTGEVVVAKRWVIDGRSYEHGEQPQGLEAAATLSGPDGASPSPQPFGVGRDGYGRGETVTVDETTALELDGCSLVASRVTALDGERIDADLPFTAAIAGPVTEVELTNTVACDVIQTEPPTPSASPSPGGVSTLPATGTAPAGMLIAAGLLVVAGVAIRWARRPVAVRTGERGRT</sequence>
<keyword evidence="2" id="KW-0812">Transmembrane</keyword>
<gene>
    <name evidence="5" type="ORF">ABIQ69_14185</name>
</gene>
<organism evidence="5">
    <name type="scientific">Agromyces sp. G08B096</name>
    <dbReference type="NCBI Taxonomy" id="3156399"/>
    <lineage>
        <taxon>Bacteria</taxon>
        <taxon>Bacillati</taxon>
        <taxon>Actinomycetota</taxon>
        <taxon>Actinomycetes</taxon>
        <taxon>Micrococcales</taxon>
        <taxon>Microbacteriaceae</taxon>
        <taxon>Agromyces</taxon>
    </lineage>
</organism>
<keyword evidence="2" id="KW-0472">Membrane</keyword>
<dbReference type="SMART" id="SM00327">
    <property type="entry name" value="VWA"/>
    <property type="match status" value="1"/>
</dbReference>
<keyword evidence="3" id="KW-0732">Signal</keyword>
<protein>
    <submittedName>
        <fullName evidence="5">VWA domain-containing protein</fullName>
    </submittedName>
</protein>
<evidence type="ECO:0000256" key="1">
    <source>
        <dbReference type="SAM" id="MobiDB-lite"/>
    </source>
</evidence>
<dbReference type="RefSeq" id="WP_350347777.1">
    <property type="nucleotide sequence ID" value="NZ_CP158374.1"/>
</dbReference>
<evidence type="ECO:0000256" key="2">
    <source>
        <dbReference type="SAM" id="Phobius"/>
    </source>
</evidence>
<proteinExistence type="predicted"/>
<evidence type="ECO:0000259" key="4">
    <source>
        <dbReference type="PROSITE" id="PS50234"/>
    </source>
</evidence>
<accession>A0AAU7W602</accession>
<dbReference type="SUPFAM" id="SSF53300">
    <property type="entry name" value="vWA-like"/>
    <property type="match status" value="1"/>
</dbReference>
<feature type="domain" description="VWFA" evidence="4">
    <location>
        <begin position="193"/>
        <end position="396"/>
    </location>
</feature>
<reference evidence="5" key="1">
    <citation type="submission" date="2024-05" db="EMBL/GenBank/DDBJ databases">
        <authorList>
            <person name="Yu L."/>
        </authorList>
    </citation>
    <scope>NUCLEOTIDE SEQUENCE</scope>
    <source>
        <strain evidence="5">G08B096</strain>
    </source>
</reference>
<dbReference type="AlphaFoldDB" id="A0AAU7W602"/>
<dbReference type="InterPro" id="IPR036465">
    <property type="entry name" value="vWFA_dom_sf"/>
</dbReference>
<evidence type="ECO:0000313" key="5">
    <source>
        <dbReference type="EMBL" id="XBX81754.1"/>
    </source>
</evidence>
<feature type="region of interest" description="Disordered" evidence="1">
    <location>
        <begin position="564"/>
        <end position="584"/>
    </location>
</feature>
<feature type="transmembrane region" description="Helical" evidence="2">
    <location>
        <begin position="676"/>
        <end position="695"/>
    </location>
</feature>
<dbReference type="CDD" id="cd00198">
    <property type="entry name" value="vWFA"/>
    <property type="match status" value="1"/>
</dbReference>
<feature type="signal peptide" evidence="3">
    <location>
        <begin position="1"/>
        <end position="33"/>
    </location>
</feature>
<dbReference type="PROSITE" id="PS50234">
    <property type="entry name" value="VWFA"/>
    <property type="match status" value="1"/>
</dbReference>
<dbReference type="EMBL" id="CP158374">
    <property type="protein sequence ID" value="XBX81754.1"/>
    <property type="molecule type" value="Genomic_DNA"/>
</dbReference>